<evidence type="ECO:0000256" key="5">
    <source>
        <dbReference type="ARBA" id="ARBA00022989"/>
    </source>
</evidence>
<accession>A0A2P1GNL8</accession>
<dbReference type="GO" id="GO:0033644">
    <property type="term" value="C:host cell membrane"/>
    <property type="evidence" value="ECO:0007669"/>
    <property type="project" value="UniProtKB-SubCell"/>
</dbReference>
<comment type="subcellular location">
    <subcellularLocation>
        <location evidence="1">Host membrane</location>
        <topology evidence="1">Single-pass type II membrane protein</topology>
    </subcellularLocation>
</comment>
<evidence type="ECO:0000256" key="2">
    <source>
        <dbReference type="ARBA" id="ARBA00022692"/>
    </source>
</evidence>
<evidence type="ECO:0000256" key="4">
    <source>
        <dbReference type="ARBA" id="ARBA00022968"/>
    </source>
</evidence>
<reference evidence="9" key="1">
    <citation type="journal article" date="2018" name="Nature">
        <title>The evolutionary history of vertebrate RNA viruses.</title>
        <authorList>
            <person name="Shi M."/>
            <person name="Lin X.D."/>
            <person name="Chen X."/>
            <person name="Tian J.H."/>
            <person name="Chen L.J."/>
            <person name="Li K."/>
            <person name="Wang W."/>
            <person name="Eden J.S."/>
            <person name="Shen J.J."/>
            <person name="Liu L."/>
            <person name="Holmes E.C."/>
            <person name="Zhang Y.Z."/>
        </authorList>
    </citation>
    <scope>NUCLEOTIDE SEQUENCE</scope>
    <source>
        <strain evidence="9">LPSF32319</strain>
    </source>
</reference>
<evidence type="ECO:0000256" key="6">
    <source>
        <dbReference type="ARBA" id="ARBA00023136"/>
    </source>
</evidence>
<name>A0A2P1GNL8_9NIDO</name>
<protein>
    <submittedName>
        <fullName evidence="9">Hemagglutinin-neuraminidase</fullName>
    </submittedName>
</protein>
<keyword evidence="7" id="KW-0325">Glycoprotein</keyword>
<dbReference type="InterPro" id="IPR036278">
    <property type="entry name" value="Sialidase_sf"/>
</dbReference>
<keyword evidence="6 8" id="KW-0472">Membrane</keyword>
<dbReference type="SUPFAM" id="SSF50939">
    <property type="entry name" value="Sialidases"/>
    <property type="match status" value="1"/>
</dbReference>
<sequence>MKNHLILSSHHQIKKIPEEKWERNQSTCLETKLKELLLVVAVRSSTTRVPSTVTLKFWLLVLIMLISMTCSQVSTSDIQARDQHLKLSYFTEYNVSTNISSCTRIPVMAFSETNKNFWCSTFIVIDGSDCSDHGQGTQYIRCFNKLQKVYEVPIKSPTNNSEPRSCSLAIKGTDPYIICHLQLHEGNELVQEEKAKKAYKYKFNIWIHSPTKEYSKTIDHYSISKTFNMYTSAGKSIIKNECLLTSVYGHQFTMLLSVNLTSGNVIQKLNISQTNQESSIKFHQGALKIFLRSAINTSPALEYANITLLPNCSFSVTEVSRTQYNTTYFCTGSNYNKLDWLSTTSPKVCKANTTYFGAAQYPSDNYFITSDPKKTYGRKGPGINILGNFVPLASNAAGIAYSSCTDIEGNIGAVCLYESDTCFSPGWCIISFLIGQFPEKTSEQNTATNQTNQTKEVQTTQTGGFGLVVTITLLVFQSCSILSYFAFFYRRQLKRQIVFLYHKIKH</sequence>
<feature type="transmembrane region" description="Helical" evidence="8">
    <location>
        <begin position="465"/>
        <end position="489"/>
    </location>
</feature>
<keyword evidence="5 8" id="KW-1133">Transmembrane helix</keyword>
<keyword evidence="2 8" id="KW-0812">Transmembrane</keyword>
<dbReference type="EMBL" id="MG600031">
    <property type="protein sequence ID" value="AVM87591.1"/>
    <property type="molecule type" value="Genomic_RNA"/>
</dbReference>
<organism evidence="9">
    <name type="scientific">Guangdong mandarin rat snake torovirus</name>
    <dbReference type="NCBI Taxonomy" id="2116382"/>
    <lineage>
        <taxon>Viruses</taxon>
        <taxon>Riboviria</taxon>
        <taxon>Orthornavirae</taxon>
        <taxon>Pisuviricota</taxon>
        <taxon>Pisoniviricetes</taxon>
        <taxon>Nidovirales</taxon>
        <taxon>Tornidovirineae</taxon>
        <taxon>Tobaniviridae</taxon>
        <taxon>Torovirinae</taxon>
        <taxon>Torovirus</taxon>
    </lineage>
</organism>
<keyword evidence="3" id="KW-1043">Host membrane</keyword>
<evidence type="ECO:0000256" key="8">
    <source>
        <dbReference type="SAM" id="Phobius"/>
    </source>
</evidence>
<evidence type="ECO:0000313" key="9">
    <source>
        <dbReference type="EMBL" id="AVM87591.1"/>
    </source>
</evidence>
<evidence type="ECO:0000256" key="1">
    <source>
        <dbReference type="ARBA" id="ARBA00004597"/>
    </source>
</evidence>
<keyword evidence="4" id="KW-0735">Signal-anchor</keyword>
<proteinExistence type="predicted"/>
<evidence type="ECO:0000256" key="7">
    <source>
        <dbReference type="ARBA" id="ARBA00023180"/>
    </source>
</evidence>
<evidence type="ECO:0000256" key="3">
    <source>
        <dbReference type="ARBA" id="ARBA00022870"/>
    </source>
</evidence>